<name>A0A0E9P527_ANGAN</name>
<dbReference type="EMBL" id="GBXM01109126">
    <property type="protein sequence ID" value="JAG99450.1"/>
    <property type="molecule type" value="Transcribed_RNA"/>
</dbReference>
<accession>A0A0E9P527</accession>
<sequence length="20" mass="2265">MVIYCLLYHVGALMMSLLPP</sequence>
<evidence type="ECO:0000313" key="1">
    <source>
        <dbReference type="EMBL" id="JAG99450.1"/>
    </source>
</evidence>
<reference evidence="1" key="1">
    <citation type="submission" date="2014-11" db="EMBL/GenBank/DDBJ databases">
        <authorList>
            <person name="Amaro Gonzalez C."/>
        </authorList>
    </citation>
    <scope>NUCLEOTIDE SEQUENCE</scope>
</reference>
<dbReference type="AlphaFoldDB" id="A0A0E9P527"/>
<protein>
    <submittedName>
        <fullName evidence="1">Uncharacterized protein</fullName>
    </submittedName>
</protein>
<reference evidence="1" key="2">
    <citation type="journal article" date="2015" name="Fish Shellfish Immunol.">
        <title>Early steps in the European eel (Anguilla anguilla)-Vibrio vulnificus interaction in the gills: Role of the RtxA13 toxin.</title>
        <authorList>
            <person name="Callol A."/>
            <person name="Pajuelo D."/>
            <person name="Ebbesson L."/>
            <person name="Teles M."/>
            <person name="MacKenzie S."/>
            <person name="Amaro C."/>
        </authorList>
    </citation>
    <scope>NUCLEOTIDE SEQUENCE</scope>
</reference>
<organism evidence="1">
    <name type="scientific">Anguilla anguilla</name>
    <name type="common">European freshwater eel</name>
    <name type="synonym">Muraena anguilla</name>
    <dbReference type="NCBI Taxonomy" id="7936"/>
    <lineage>
        <taxon>Eukaryota</taxon>
        <taxon>Metazoa</taxon>
        <taxon>Chordata</taxon>
        <taxon>Craniata</taxon>
        <taxon>Vertebrata</taxon>
        <taxon>Euteleostomi</taxon>
        <taxon>Actinopterygii</taxon>
        <taxon>Neopterygii</taxon>
        <taxon>Teleostei</taxon>
        <taxon>Anguilliformes</taxon>
        <taxon>Anguillidae</taxon>
        <taxon>Anguilla</taxon>
    </lineage>
</organism>
<proteinExistence type="predicted"/>